<dbReference type="SUPFAM" id="SSF53822">
    <property type="entry name" value="Periplasmic binding protein-like I"/>
    <property type="match status" value="1"/>
</dbReference>
<feature type="domain" description="Leucine-binding protein" evidence="3">
    <location>
        <begin position="3"/>
        <end position="337"/>
    </location>
</feature>
<dbReference type="InterPro" id="IPR028082">
    <property type="entry name" value="Peripla_BP_I"/>
</dbReference>
<keyword evidence="2" id="KW-0732">Signal</keyword>
<name>A0A2S4ZWH8_9SPHI</name>
<comment type="similarity">
    <text evidence="1">Belongs to the leucine-binding protein family.</text>
</comment>
<comment type="caution">
    <text evidence="4">The sequence shown here is derived from an EMBL/GenBank/DDBJ whole genome shotgun (WGS) entry which is preliminary data.</text>
</comment>
<evidence type="ECO:0000313" key="4">
    <source>
        <dbReference type="EMBL" id="POY34646.1"/>
    </source>
</evidence>
<dbReference type="Pfam" id="PF13458">
    <property type="entry name" value="Peripla_BP_6"/>
    <property type="match status" value="1"/>
</dbReference>
<proteinExistence type="inferred from homology"/>
<dbReference type="EMBL" id="PQVF01000025">
    <property type="protein sequence ID" value="POY34646.1"/>
    <property type="molecule type" value="Genomic_DNA"/>
</dbReference>
<dbReference type="Proteomes" id="UP000236893">
    <property type="component" value="Unassembled WGS sequence"/>
</dbReference>
<dbReference type="AlphaFoldDB" id="A0A2S4ZWH8"/>
<dbReference type="InterPro" id="IPR028081">
    <property type="entry name" value="Leu-bd"/>
</dbReference>
<evidence type="ECO:0000256" key="2">
    <source>
        <dbReference type="ARBA" id="ARBA00022729"/>
    </source>
</evidence>
<accession>A0A2S4ZWH8</accession>
<sequence>MTEIRVGVLLPRSSLYPTLSIDLMSGFKAYLKKSGVPVKVFSENIGFGEVEATIYNKVEKLLLDEDVSFVIAFIDQSEAYKLVPLFSKLNKLLIVMDPGGHIPTDWQTSPYCYTLSLQAAFGSRLTGELAGTEGAVRPVFATSFYDGGYLQCFAYQKGIEAGGGEIQSNLVVPYVREDFKISPLYDVMEQKQPDSILAQLSAESGDYFLKEFIGSGLHTKLKLYASPFMLEETWLNTIDYPFNGIKGHVTWFQDLDNESNQLFRTTLGDQSTIFSMFGWETGQFLLLFSAILSKYDGRIADATHDLETITFESPRGSVQMHSATHHLLAPMYITEVIPDQSGKCKLQRVDTVPDISEKFEQYIKEKPEGVFSKWTNTYLCI</sequence>
<dbReference type="OrthoDB" id="947273at2"/>
<reference evidence="4 5" key="1">
    <citation type="submission" date="2018-01" db="EMBL/GenBank/DDBJ databases">
        <authorList>
            <person name="Gaut B.S."/>
            <person name="Morton B.R."/>
            <person name="Clegg M.T."/>
            <person name="Duvall M.R."/>
        </authorList>
    </citation>
    <scope>NUCLEOTIDE SEQUENCE [LARGE SCALE GENOMIC DNA]</scope>
    <source>
        <strain evidence="4 5">HR-AV</strain>
    </source>
</reference>
<dbReference type="Gene3D" id="3.40.50.2300">
    <property type="match status" value="2"/>
</dbReference>
<evidence type="ECO:0000256" key="1">
    <source>
        <dbReference type="ARBA" id="ARBA00010062"/>
    </source>
</evidence>
<keyword evidence="5" id="KW-1185">Reference proteome</keyword>
<protein>
    <recommendedName>
        <fullName evidence="3">Leucine-binding protein domain-containing protein</fullName>
    </recommendedName>
</protein>
<gene>
    <name evidence="4" type="ORF">C3K47_19210</name>
</gene>
<organism evidence="4 5">
    <name type="scientific">Solitalea longa</name>
    <dbReference type="NCBI Taxonomy" id="2079460"/>
    <lineage>
        <taxon>Bacteria</taxon>
        <taxon>Pseudomonadati</taxon>
        <taxon>Bacteroidota</taxon>
        <taxon>Sphingobacteriia</taxon>
        <taxon>Sphingobacteriales</taxon>
        <taxon>Sphingobacteriaceae</taxon>
        <taxon>Solitalea</taxon>
    </lineage>
</organism>
<evidence type="ECO:0000259" key="3">
    <source>
        <dbReference type="Pfam" id="PF13458"/>
    </source>
</evidence>
<dbReference type="RefSeq" id="WP_103790790.1">
    <property type="nucleotide sequence ID" value="NZ_PQVF01000025.1"/>
</dbReference>
<evidence type="ECO:0000313" key="5">
    <source>
        <dbReference type="Proteomes" id="UP000236893"/>
    </source>
</evidence>